<feature type="compositionally biased region" description="Polar residues" evidence="1">
    <location>
        <begin position="475"/>
        <end position="498"/>
    </location>
</feature>
<feature type="compositionally biased region" description="Basic and acidic residues" evidence="1">
    <location>
        <begin position="349"/>
        <end position="362"/>
    </location>
</feature>
<dbReference type="Proteomes" id="UP000308652">
    <property type="component" value="Unassembled WGS sequence"/>
</dbReference>
<evidence type="ECO:0000313" key="2">
    <source>
        <dbReference type="EMBL" id="TFK38051.1"/>
    </source>
</evidence>
<name>A0A5C3MA87_9AGAR</name>
<sequence>MAQYTTLLTERRFPLVDRSYFLPQDRSLASGSHWPSTYPAPDATAAHPSPLVYWPAQQHLHHHQTSYSPEQHPAAAVSDPRLAGFTVQSEYPESSQRTILPTSPPTPLSNALPLPSYTYKCDLPRSPSHSPEFNSPKTWRTEDLYSIEDCQTQSSSRHPSSAPSLAADLDADEDTNDDPEGCFIMELSSLQTQTCTMLSQSLAPPTEVPLRATQATKEMRKLMGVFRLNPFAMHNGEGRGVLSSPWCGGEARPLDEEPLIFEFQLDLDDAVLPDSEEEEGTQLLRAFSPDFELHREQDEGDRSDWGEYRSEGTSYRSEYKSDGTSYAPAPPTWEMESSASAYNNNQPGGEEHFSSPESDFGHSRTAHGNGRIHNTLTHPYLRRPSYQHPQSSSQYAGSTSFLGSTSSLEVHRLRDPYDTASSTASLSGSTSNNNHNHNTTSSLSAATWGTQNQRSAYTTRSTGSVYAPDSPECSDPTSLPSITSNRRWSLPDSSNLGTSGPFLM</sequence>
<keyword evidence="3" id="KW-1185">Reference proteome</keyword>
<feature type="compositionally biased region" description="Low complexity" evidence="1">
    <location>
        <begin position="419"/>
        <end position="444"/>
    </location>
</feature>
<evidence type="ECO:0000256" key="1">
    <source>
        <dbReference type="SAM" id="MobiDB-lite"/>
    </source>
</evidence>
<feature type="region of interest" description="Disordered" evidence="1">
    <location>
        <begin position="286"/>
        <end position="376"/>
    </location>
</feature>
<dbReference type="EMBL" id="ML213605">
    <property type="protein sequence ID" value="TFK38051.1"/>
    <property type="molecule type" value="Genomic_DNA"/>
</dbReference>
<feature type="compositionally biased region" description="Polar residues" evidence="1">
    <location>
        <begin position="88"/>
        <end position="97"/>
    </location>
</feature>
<reference evidence="2 3" key="1">
    <citation type="journal article" date="2019" name="Nat. Ecol. Evol.">
        <title>Megaphylogeny resolves global patterns of mushroom evolution.</title>
        <authorList>
            <person name="Varga T."/>
            <person name="Krizsan K."/>
            <person name="Foldi C."/>
            <person name="Dima B."/>
            <person name="Sanchez-Garcia M."/>
            <person name="Sanchez-Ramirez S."/>
            <person name="Szollosi G.J."/>
            <person name="Szarkandi J.G."/>
            <person name="Papp V."/>
            <person name="Albert L."/>
            <person name="Andreopoulos W."/>
            <person name="Angelini C."/>
            <person name="Antonin V."/>
            <person name="Barry K.W."/>
            <person name="Bougher N.L."/>
            <person name="Buchanan P."/>
            <person name="Buyck B."/>
            <person name="Bense V."/>
            <person name="Catcheside P."/>
            <person name="Chovatia M."/>
            <person name="Cooper J."/>
            <person name="Damon W."/>
            <person name="Desjardin D."/>
            <person name="Finy P."/>
            <person name="Geml J."/>
            <person name="Haridas S."/>
            <person name="Hughes K."/>
            <person name="Justo A."/>
            <person name="Karasinski D."/>
            <person name="Kautmanova I."/>
            <person name="Kiss B."/>
            <person name="Kocsube S."/>
            <person name="Kotiranta H."/>
            <person name="LaButti K.M."/>
            <person name="Lechner B.E."/>
            <person name="Liimatainen K."/>
            <person name="Lipzen A."/>
            <person name="Lukacs Z."/>
            <person name="Mihaltcheva S."/>
            <person name="Morgado L.N."/>
            <person name="Niskanen T."/>
            <person name="Noordeloos M.E."/>
            <person name="Ohm R.A."/>
            <person name="Ortiz-Santana B."/>
            <person name="Ovrebo C."/>
            <person name="Racz N."/>
            <person name="Riley R."/>
            <person name="Savchenko A."/>
            <person name="Shiryaev A."/>
            <person name="Soop K."/>
            <person name="Spirin V."/>
            <person name="Szebenyi C."/>
            <person name="Tomsovsky M."/>
            <person name="Tulloss R.E."/>
            <person name="Uehling J."/>
            <person name="Grigoriev I.V."/>
            <person name="Vagvolgyi C."/>
            <person name="Papp T."/>
            <person name="Martin F.M."/>
            <person name="Miettinen O."/>
            <person name="Hibbett D.S."/>
            <person name="Nagy L.G."/>
        </authorList>
    </citation>
    <scope>NUCLEOTIDE SEQUENCE [LARGE SCALE GENOMIC DNA]</scope>
    <source>
        <strain evidence="2 3">CBS 166.37</strain>
    </source>
</reference>
<feature type="compositionally biased region" description="Acidic residues" evidence="1">
    <location>
        <begin position="169"/>
        <end position="180"/>
    </location>
</feature>
<feature type="compositionally biased region" description="Basic and acidic residues" evidence="1">
    <location>
        <begin position="291"/>
        <end position="310"/>
    </location>
</feature>
<feature type="region of interest" description="Disordered" evidence="1">
    <location>
        <begin position="150"/>
        <end position="181"/>
    </location>
</feature>
<feature type="region of interest" description="Disordered" evidence="1">
    <location>
        <begin position="381"/>
        <end position="400"/>
    </location>
</feature>
<feature type="compositionally biased region" description="Polar residues" evidence="1">
    <location>
        <begin position="445"/>
        <end position="464"/>
    </location>
</feature>
<feature type="compositionally biased region" description="Low complexity" evidence="1">
    <location>
        <begin position="154"/>
        <end position="168"/>
    </location>
</feature>
<accession>A0A5C3MA87</accession>
<feature type="compositionally biased region" description="Polar residues" evidence="1">
    <location>
        <begin position="335"/>
        <end position="347"/>
    </location>
</feature>
<proteinExistence type="predicted"/>
<organism evidence="2 3">
    <name type="scientific">Crucibulum laeve</name>
    <dbReference type="NCBI Taxonomy" id="68775"/>
    <lineage>
        <taxon>Eukaryota</taxon>
        <taxon>Fungi</taxon>
        <taxon>Dikarya</taxon>
        <taxon>Basidiomycota</taxon>
        <taxon>Agaricomycotina</taxon>
        <taxon>Agaricomycetes</taxon>
        <taxon>Agaricomycetidae</taxon>
        <taxon>Agaricales</taxon>
        <taxon>Agaricineae</taxon>
        <taxon>Nidulariaceae</taxon>
        <taxon>Crucibulum</taxon>
    </lineage>
</organism>
<evidence type="ECO:0000313" key="3">
    <source>
        <dbReference type="Proteomes" id="UP000308652"/>
    </source>
</evidence>
<dbReference type="AlphaFoldDB" id="A0A5C3MA87"/>
<feature type="compositionally biased region" description="Low complexity" evidence="1">
    <location>
        <begin position="384"/>
        <end position="400"/>
    </location>
</feature>
<feature type="region of interest" description="Disordered" evidence="1">
    <location>
        <begin position="419"/>
        <end position="504"/>
    </location>
</feature>
<dbReference type="STRING" id="68775.A0A5C3MA87"/>
<protein>
    <submittedName>
        <fullName evidence="2">Uncharacterized protein</fullName>
    </submittedName>
</protein>
<gene>
    <name evidence="2" type="ORF">BDQ12DRAFT_135743</name>
</gene>
<dbReference type="OrthoDB" id="3270670at2759"/>
<feature type="region of interest" description="Disordered" evidence="1">
    <location>
        <begin position="88"/>
        <end position="113"/>
    </location>
</feature>